<keyword evidence="2" id="KW-0732">Signal</keyword>
<dbReference type="SMART" id="SM00450">
    <property type="entry name" value="RHOD"/>
    <property type="match status" value="3"/>
</dbReference>
<accession>A0ABV2KPJ6</accession>
<dbReference type="RefSeq" id="WP_354152831.1">
    <property type="nucleotide sequence ID" value="NZ_JBEPMN010000017.1"/>
</dbReference>
<organism evidence="4 5">
    <name type="scientific">Aquamicrobium ahrensii</name>
    <dbReference type="NCBI Taxonomy" id="469551"/>
    <lineage>
        <taxon>Bacteria</taxon>
        <taxon>Pseudomonadati</taxon>
        <taxon>Pseudomonadota</taxon>
        <taxon>Alphaproteobacteria</taxon>
        <taxon>Hyphomicrobiales</taxon>
        <taxon>Phyllobacteriaceae</taxon>
        <taxon>Aquamicrobium</taxon>
    </lineage>
</organism>
<dbReference type="InterPro" id="IPR036873">
    <property type="entry name" value="Rhodanese-like_dom_sf"/>
</dbReference>
<keyword evidence="5" id="KW-1185">Reference proteome</keyword>
<dbReference type="PROSITE" id="PS50206">
    <property type="entry name" value="RHODANESE_3"/>
    <property type="match status" value="3"/>
</dbReference>
<keyword evidence="1" id="KW-0677">Repeat</keyword>
<sequence length="437" mass="47049">MLRLPMLHTSAKSLLTAGALSVFALAVGAPAIDAGAPGSFLSAAFAQQTSYPIIVNVVQFSELAENGAKIVDVRQKAAFEKGHIPGAVNLPWASLNVSERDGIRNEFQEDAVFEKVISAAGLENGDTLVIYDNNSLPGRAFIALEYAGFKNIHVLDGGIDAFGSSLETGPAEVAASNFKITDKHDVRVDKAYVEARISAPDAVVVDGRNSDAFVDGHIPGAKSLVASRLLTDERKLQPEDVINKLLASRGIDKEKEILSYCGSGVAAANNYIALRNLGYTNVRIYDESWDEWSRDPAAGQSLALGNYAFTGQDVSEESSQGPRFLTADQVKELAANPNVVVVDVRSPSDYSAGQIPGSVNVFWDTTLDENRVLKDTAELKKLYQEAGVTPDKQVILFTRGGVQLTHSYTVLSLLGFQNVDFFTGKFEGWENGAMRRG</sequence>
<dbReference type="EMBL" id="JBEPMN010000017">
    <property type="protein sequence ID" value="MET3662998.1"/>
    <property type="molecule type" value="Genomic_DNA"/>
</dbReference>
<name>A0ABV2KPJ6_9HYPH</name>
<dbReference type="Proteomes" id="UP001549143">
    <property type="component" value="Unassembled WGS sequence"/>
</dbReference>
<evidence type="ECO:0000256" key="2">
    <source>
        <dbReference type="SAM" id="SignalP"/>
    </source>
</evidence>
<dbReference type="Pfam" id="PF00581">
    <property type="entry name" value="Rhodanese"/>
    <property type="match status" value="3"/>
</dbReference>
<evidence type="ECO:0000313" key="4">
    <source>
        <dbReference type="EMBL" id="MET3662998.1"/>
    </source>
</evidence>
<protein>
    <submittedName>
        <fullName evidence="4">3-mercaptopyruvate sulfurtransferase SseA</fullName>
    </submittedName>
</protein>
<gene>
    <name evidence="4" type="ORF">ABID44_003351</name>
</gene>
<feature type="signal peptide" evidence="2">
    <location>
        <begin position="1"/>
        <end position="26"/>
    </location>
</feature>
<dbReference type="PANTHER" id="PTHR43855:SF1">
    <property type="entry name" value="THIOSULFATE SULFURTRANSFERASE"/>
    <property type="match status" value="1"/>
</dbReference>
<dbReference type="CDD" id="cd01449">
    <property type="entry name" value="TST_Repeat_2"/>
    <property type="match status" value="1"/>
</dbReference>
<dbReference type="InterPro" id="IPR001763">
    <property type="entry name" value="Rhodanese-like_dom"/>
</dbReference>
<feature type="chain" id="PRO_5047183040" evidence="2">
    <location>
        <begin position="27"/>
        <end position="437"/>
    </location>
</feature>
<evidence type="ECO:0000313" key="5">
    <source>
        <dbReference type="Proteomes" id="UP001549143"/>
    </source>
</evidence>
<proteinExistence type="predicted"/>
<dbReference type="PANTHER" id="PTHR43855">
    <property type="entry name" value="THIOSULFATE SULFURTRANSFERASE"/>
    <property type="match status" value="1"/>
</dbReference>
<reference evidence="4 5" key="1">
    <citation type="submission" date="2024-06" db="EMBL/GenBank/DDBJ databases">
        <title>Genomic Encyclopedia of Type Strains, Phase IV (KMG-IV): sequencing the most valuable type-strain genomes for metagenomic binning, comparative biology and taxonomic classification.</title>
        <authorList>
            <person name="Goeker M."/>
        </authorList>
    </citation>
    <scope>NUCLEOTIDE SEQUENCE [LARGE SCALE GENOMIC DNA]</scope>
    <source>
        <strain evidence="4 5">DSM 19730</strain>
    </source>
</reference>
<evidence type="ECO:0000259" key="3">
    <source>
        <dbReference type="PROSITE" id="PS50206"/>
    </source>
</evidence>
<dbReference type="InterPro" id="IPR051126">
    <property type="entry name" value="Thiosulfate_sulfurtransferase"/>
</dbReference>
<dbReference type="InterPro" id="IPR001307">
    <property type="entry name" value="Thiosulphate_STrfase_CS"/>
</dbReference>
<evidence type="ECO:0000256" key="1">
    <source>
        <dbReference type="ARBA" id="ARBA00022737"/>
    </source>
</evidence>
<dbReference type="Gene3D" id="3.40.250.10">
    <property type="entry name" value="Rhodanese-like domain"/>
    <property type="match status" value="3"/>
</dbReference>
<comment type="caution">
    <text evidence="4">The sequence shown here is derived from an EMBL/GenBank/DDBJ whole genome shotgun (WGS) entry which is preliminary data.</text>
</comment>
<feature type="domain" description="Rhodanese" evidence="3">
    <location>
        <begin position="198"/>
        <end position="301"/>
    </location>
</feature>
<feature type="domain" description="Rhodanese" evidence="3">
    <location>
        <begin position="64"/>
        <end position="168"/>
    </location>
</feature>
<feature type="domain" description="Rhodanese" evidence="3">
    <location>
        <begin position="335"/>
        <end position="431"/>
    </location>
</feature>
<dbReference type="PROSITE" id="PS00380">
    <property type="entry name" value="RHODANESE_1"/>
    <property type="match status" value="2"/>
</dbReference>
<dbReference type="SUPFAM" id="SSF52821">
    <property type="entry name" value="Rhodanese/Cell cycle control phosphatase"/>
    <property type="match status" value="3"/>
</dbReference>